<dbReference type="Gene3D" id="3.30.300.30">
    <property type="match status" value="1"/>
</dbReference>
<organism evidence="5 6">
    <name type="scientific">Speluncibacter jeojiensis</name>
    <dbReference type="NCBI Taxonomy" id="2710754"/>
    <lineage>
        <taxon>Bacteria</taxon>
        <taxon>Bacillati</taxon>
        <taxon>Actinomycetota</taxon>
        <taxon>Actinomycetes</taxon>
        <taxon>Mycobacteriales</taxon>
        <taxon>Speluncibacteraceae</taxon>
        <taxon>Speluncibacter</taxon>
    </lineage>
</organism>
<dbReference type="InterPro" id="IPR020845">
    <property type="entry name" value="AMP-binding_CS"/>
</dbReference>
<dbReference type="SUPFAM" id="SSF56801">
    <property type="entry name" value="Acetyl-CoA synthetase-like"/>
    <property type="match status" value="1"/>
</dbReference>
<dbReference type="InterPro" id="IPR025110">
    <property type="entry name" value="AMP-bd_C"/>
</dbReference>
<dbReference type="Pfam" id="PF00501">
    <property type="entry name" value="AMP-binding"/>
    <property type="match status" value="1"/>
</dbReference>
<dbReference type="InterPro" id="IPR042099">
    <property type="entry name" value="ANL_N_sf"/>
</dbReference>
<evidence type="ECO:0000313" key="6">
    <source>
        <dbReference type="Proteomes" id="UP001152755"/>
    </source>
</evidence>
<dbReference type="InterPro" id="IPR000873">
    <property type="entry name" value="AMP-dep_synth/lig_dom"/>
</dbReference>
<keyword evidence="6" id="KW-1185">Reference proteome</keyword>
<feature type="domain" description="AMP-binding enzyme C-terminal" evidence="4">
    <location>
        <begin position="465"/>
        <end position="541"/>
    </location>
</feature>
<dbReference type="InterPro" id="IPR045851">
    <property type="entry name" value="AMP-bd_C_sf"/>
</dbReference>
<dbReference type="GO" id="GO:0031956">
    <property type="term" value="F:medium-chain fatty acid-CoA ligase activity"/>
    <property type="evidence" value="ECO:0007669"/>
    <property type="project" value="TreeGrafter"/>
</dbReference>
<evidence type="ECO:0000256" key="1">
    <source>
        <dbReference type="ARBA" id="ARBA00006432"/>
    </source>
</evidence>
<dbReference type="PANTHER" id="PTHR43201">
    <property type="entry name" value="ACYL-COA SYNTHETASE"/>
    <property type="match status" value="1"/>
</dbReference>
<dbReference type="Gene3D" id="3.40.50.12780">
    <property type="entry name" value="N-terminal domain of ligase-like"/>
    <property type="match status" value="1"/>
</dbReference>
<accession>A0A9X4M0Y5</accession>
<dbReference type="AlphaFoldDB" id="A0A9X4M0Y5"/>
<evidence type="ECO:0000259" key="4">
    <source>
        <dbReference type="Pfam" id="PF13193"/>
    </source>
</evidence>
<evidence type="ECO:0000313" key="5">
    <source>
        <dbReference type="EMBL" id="MDG3014980.1"/>
    </source>
</evidence>
<comment type="similarity">
    <text evidence="1">Belongs to the ATP-dependent AMP-binding enzyme family.</text>
</comment>
<comment type="caution">
    <text evidence="5">The sequence shown here is derived from an EMBL/GenBank/DDBJ whole genome shotgun (WGS) entry which is preliminary data.</text>
</comment>
<evidence type="ECO:0000259" key="3">
    <source>
        <dbReference type="Pfam" id="PF00501"/>
    </source>
</evidence>
<dbReference type="RefSeq" id="WP_277833929.1">
    <property type="nucleotide sequence ID" value="NZ_JAAIVF010000005.1"/>
</dbReference>
<sequence length="549" mass="59668">MTTATDPQQAFAAIVARLTGPGGEFEIVTEQILGAPMRTMKNRAHSLVDVFAEGAKRFADRDYLVTADRRITFAQHDVAVRSLAKVFADDYGIGKGDRVAILGANTPEWVEAFWAAVLLGAIPVGFNAWWSGPEVAYGLEHATPKIVVVDAKRAEYVANAGIPVLTMEQNIPALAARHSDAALPTVDIDEDDPAAILYTSGTSGRPKGAVHTHRSMIAVVGYHLYNAALLAAFMPPGVEPKPQRHLLTSPLFHIASLHNLVTPCMATGFAIVIYQGGFDANHALELIERERVTNWGAVPTMANRLMDNADFSKYDTSSLTAFALASAPSSPAFKERLRNTVPFAENSLVDSYGLTESGTGIAVATPDVLAANPGSLGRPTLTVEMEIRDPLGEVVADGEEGEICVRSPFIMREYWNDPAATSDAIDEDRWLHTGDIGTMENGILRLTTRRSDLILRGGENIYPVEIEQCVEECDGVLECVALGVPHDDLGQEVVAVVVTDPAHPITETELRAWVDERLSYYKRPARWRITSEPLPRNATGKVIRRDVQP</sequence>
<protein>
    <submittedName>
        <fullName evidence="5">Acyl--CoA ligase</fullName>
    </submittedName>
</protein>
<gene>
    <name evidence="5" type="ORF">NVS88_10470</name>
</gene>
<reference evidence="5" key="1">
    <citation type="submission" date="2022-08" db="EMBL/GenBank/DDBJ databases">
        <title>Genome analysis of Corynebacteriales strain.</title>
        <authorList>
            <person name="Lee S.D."/>
        </authorList>
    </citation>
    <scope>NUCLEOTIDE SEQUENCE</scope>
    <source>
        <strain evidence="5">D3-21</strain>
    </source>
</reference>
<dbReference type="PANTHER" id="PTHR43201:SF5">
    <property type="entry name" value="MEDIUM-CHAIN ACYL-COA LIGASE ACSF2, MITOCHONDRIAL"/>
    <property type="match status" value="1"/>
</dbReference>
<dbReference type="Proteomes" id="UP001152755">
    <property type="component" value="Unassembled WGS sequence"/>
</dbReference>
<keyword evidence="2 5" id="KW-0436">Ligase</keyword>
<name>A0A9X4M0Y5_9ACTN</name>
<dbReference type="EMBL" id="JANRHA010000006">
    <property type="protein sequence ID" value="MDG3014980.1"/>
    <property type="molecule type" value="Genomic_DNA"/>
</dbReference>
<dbReference type="Pfam" id="PF13193">
    <property type="entry name" value="AMP-binding_C"/>
    <property type="match status" value="1"/>
</dbReference>
<evidence type="ECO:0000256" key="2">
    <source>
        <dbReference type="ARBA" id="ARBA00022598"/>
    </source>
</evidence>
<dbReference type="PROSITE" id="PS00455">
    <property type="entry name" value="AMP_BINDING"/>
    <property type="match status" value="1"/>
</dbReference>
<feature type="domain" description="AMP-dependent synthetase/ligase" evidence="3">
    <location>
        <begin position="51"/>
        <end position="415"/>
    </location>
</feature>
<dbReference type="GO" id="GO:0006631">
    <property type="term" value="P:fatty acid metabolic process"/>
    <property type="evidence" value="ECO:0007669"/>
    <property type="project" value="TreeGrafter"/>
</dbReference>
<proteinExistence type="inferred from homology"/>